<dbReference type="EMBL" id="MU003770">
    <property type="protein sequence ID" value="KAF2724836.1"/>
    <property type="molecule type" value="Genomic_DNA"/>
</dbReference>
<feature type="domain" description="DUF1989" evidence="2">
    <location>
        <begin position="283"/>
        <end position="429"/>
    </location>
</feature>
<comment type="caution">
    <text evidence="3">The sequence shown here is derived from an EMBL/GenBank/DDBJ whole genome shotgun (WGS) entry which is preliminary data.</text>
</comment>
<feature type="region of interest" description="Disordered" evidence="1">
    <location>
        <begin position="453"/>
        <end position="584"/>
    </location>
</feature>
<feature type="compositionally biased region" description="Basic and acidic residues" evidence="1">
    <location>
        <begin position="453"/>
        <end position="463"/>
    </location>
</feature>
<organism evidence="3 4">
    <name type="scientific">Polychaeton citri CBS 116435</name>
    <dbReference type="NCBI Taxonomy" id="1314669"/>
    <lineage>
        <taxon>Eukaryota</taxon>
        <taxon>Fungi</taxon>
        <taxon>Dikarya</taxon>
        <taxon>Ascomycota</taxon>
        <taxon>Pezizomycotina</taxon>
        <taxon>Dothideomycetes</taxon>
        <taxon>Dothideomycetidae</taxon>
        <taxon>Capnodiales</taxon>
        <taxon>Capnodiaceae</taxon>
        <taxon>Polychaeton</taxon>
    </lineage>
</organism>
<keyword evidence="4" id="KW-1185">Reference proteome</keyword>
<accession>A0A9P4QH84</accession>
<gene>
    <name evidence="3" type="ORF">K431DRAFT_309950</name>
</gene>
<dbReference type="PANTHER" id="PTHR31527:SF0">
    <property type="entry name" value="RE64534P"/>
    <property type="match status" value="1"/>
</dbReference>
<feature type="region of interest" description="Disordered" evidence="1">
    <location>
        <begin position="45"/>
        <end position="202"/>
    </location>
</feature>
<dbReference type="InterPro" id="IPR018959">
    <property type="entry name" value="DUF1989"/>
</dbReference>
<evidence type="ECO:0000313" key="3">
    <source>
        <dbReference type="EMBL" id="KAF2724836.1"/>
    </source>
</evidence>
<feature type="region of interest" description="Disordered" evidence="1">
    <location>
        <begin position="1"/>
        <end position="29"/>
    </location>
</feature>
<protein>
    <recommendedName>
        <fullName evidence="2">DUF1989 domain-containing protein</fullName>
    </recommendedName>
</protein>
<evidence type="ECO:0000259" key="2">
    <source>
        <dbReference type="Pfam" id="PF09347"/>
    </source>
</evidence>
<feature type="compositionally biased region" description="Polar residues" evidence="1">
    <location>
        <begin position="471"/>
        <end position="489"/>
    </location>
</feature>
<reference evidence="3" key="1">
    <citation type="journal article" date="2020" name="Stud. Mycol.">
        <title>101 Dothideomycetes genomes: a test case for predicting lifestyles and emergence of pathogens.</title>
        <authorList>
            <person name="Haridas S."/>
            <person name="Albert R."/>
            <person name="Binder M."/>
            <person name="Bloem J."/>
            <person name="Labutti K."/>
            <person name="Salamov A."/>
            <person name="Andreopoulos B."/>
            <person name="Baker S."/>
            <person name="Barry K."/>
            <person name="Bills G."/>
            <person name="Bluhm B."/>
            <person name="Cannon C."/>
            <person name="Castanera R."/>
            <person name="Culley D."/>
            <person name="Daum C."/>
            <person name="Ezra D."/>
            <person name="Gonzalez J."/>
            <person name="Henrissat B."/>
            <person name="Kuo A."/>
            <person name="Liang C."/>
            <person name="Lipzen A."/>
            <person name="Lutzoni F."/>
            <person name="Magnuson J."/>
            <person name="Mondo S."/>
            <person name="Nolan M."/>
            <person name="Ohm R."/>
            <person name="Pangilinan J."/>
            <person name="Park H.-J."/>
            <person name="Ramirez L."/>
            <person name="Alfaro M."/>
            <person name="Sun H."/>
            <person name="Tritt A."/>
            <person name="Yoshinaga Y."/>
            <person name="Zwiers L.-H."/>
            <person name="Turgeon B."/>
            <person name="Goodwin S."/>
            <person name="Spatafora J."/>
            <person name="Crous P."/>
            <person name="Grigoriev I."/>
        </authorList>
    </citation>
    <scope>NUCLEOTIDE SEQUENCE</scope>
    <source>
        <strain evidence="3">CBS 116435</strain>
    </source>
</reference>
<dbReference type="AlphaFoldDB" id="A0A9P4QH84"/>
<dbReference type="OrthoDB" id="504708at2759"/>
<evidence type="ECO:0000313" key="4">
    <source>
        <dbReference type="Proteomes" id="UP000799441"/>
    </source>
</evidence>
<dbReference type="PANTHER" id="PTHR31527">
    <property type="entry name" value="RE64534P"/>
    <property type="match status" value="1"/>
</dbReference>
<feature type="domain" description="DUF1989" evidence="2">
    <location>
        <begin position="23"/>
        <end position="61"/>
    </location>
</feature>
<feature type="compositionally biased region" description="Polar residues" evidence="1">
    <location>
        <begin position="523"/>
        <end position="532"/>
    </location>
</feature>
<feature type="compositionally biased region" description="Polar residues" evidence="1">
    <location>
        <begin position="553"/>
        <end position="563"/>
    </location>
</feature>
<dbReference type="Pfam" id="PF09347">
    <property type="entry name" value="DUF1989"/>
    <property type="match status" value="2"/>
</dbReference>
<name>A0A9P4QH84_9PEZI</name>
<sequence length="584" mass="62200">MPAETTTAGEKKGAQKSEEQELQTIPARHGVATFVPAGQTIKIVNTSGSQVVDTWAFALPKPDPKKDGNADSEAAKDEKPKNGVDDAKAGAEKVNGEVKQKGDEAKGVAGGKATPAKKTAKKGNADFPSQEEAEKAVQEGYTKGQDATKDATAIANKTAQQQKSTWSSYVPSIGWSSSNKQPEQQLTQKEKDERSKNSKTWASYFPSGKGFSSYVPKGASDTVSSFAATHKRDTNKSYLQQLQDFSKTPVGAAGLSALTGSGYSSSIYAGYSAWTAANVPAGAPMQYMSMPHTRASTLHIRPQVDDVLVSNLREPMLILVEDSSPGVHDTLIAACDPQRYQGLGVESWEEHGSCAENLVLALKELNERAGLKGSKAVGADVTINSVPAPLNLFMNIPWNAEGVDGQLSFDAPATKAGDYVRLRAVRDVVVVMSACPQDVLKINNQNPTDAHFVVEEEPKESQKAKKPVPQKRQSSRPQVPRKASSQQGTPGKKPVPVRRKMSTQTQQTESVVNGETGKPASKPQVQKNTPASKQAGVPKANPPRAASAKDTPAPSTNGQTTTPVEKKKPRKLRPKANPEDSAAA</sequence>
<evidence type="ECO:0000256" key="1">
    <source>
        <dbReference type="SAM" id="MobiDB-lite"/>
    </source>
</evidence>
<feature type="compositionally biased region" description="Basic and acidic residues" evidence="1">
    <location>
        <begin position="62"/>
        <end position="106"/>
    </location>
</feature>
<feature type="compositionally biased region" description="Polar residues" evidence="1">
    <location>
        <begin position="155"/>
        <end position="187"/>
    </location>
</feature>
<proteinExistence type="predicted"/>
<feature type="compositionally biased region" description="Basic and acidic residues" evidence="1">
    <location>
        <begin position="9"/>
        <end position="19"/>
    </location>
</feature>
<dbReference type="Proteomes" id="UP000799441">
    <property type="component" value="Unassembled WGS sequence"/>
</dbReference>
<feature type="compositionally biased region" description="Polar residues" evidence="1">
    <location>
        <begin position="502"/>
        <end position="513"/>
    </location>
</feature>